<dbReference type="EMBL" id="SAYW01000003">
    <property type="protein sequence ID" value="RWU07454.1"/>
    <property type="molecule type" value="Genomic_DNA"/>
</dbReference>
<dbReference type="RefSeq" id="WP_113647364.1">
    <property type="nucleotide sequence ID" value="NZ_QMHN01000003.1"/>
</dbReference>
<sequence>MKGLKFGLALTNLLLAGLLSHAQVSYGTDAALRPQPSIGCSFATGETTFLTGLKTESLSLFETSGLTRKSVPACNFATGNWQQLESLWGIKPYQEAFTELQPLGNLRCDFATAPVFNNEQPMEKAQLKFLTDYFQSLLKTHQDK</sequence>
<feature type="signal peptide" evidence="1">
    <location>
        <begin position="1"/>
        <end position="22"/>
    </location>
</feature>
<keyword evidence="1" id="KW-0732">Signal</keyword>
<reference evidence="2 3" key="1">
    <citation type="submission" date="2018-06" db="EMBL/GenBank/DDBJ databases">
        <title>Pedobacter endophyticus sp. nov., an endophytic bacterium isolated from a leaf of Triticum aestivum.</title>
        <authorList>
            <person name="Zhang L."/>
        </authorList>
    </citation>
    <scope>NUCLEOTIDE SEQUENCE [LARGE SCALE GENOMIC DNA]</scope>
    <source>
        <strain evidence="2 3">CM134L-2</strain>
    </source>
</reference>
<evidence type="ECO:0000313" key="3">
    <source>
        <dbReference type="Proteomes" id="UP000284120"/>
    </source>
</evidence>
<organism evidence="2 3">
    <name type="scientific">Pedobacter chitinilyticus</name>
    <dbReference type="NCBI Taxonomy" id="2233776"/>
    <lineage>
        <taxon>Bacteria</taxon>
        <taxon>Pseudomonadati</taxon>
        <taxon>Bacteroidota</taxon>
        <taxon>Sphingobacteriia</taxon>
        <taxon>Sphingobacteriales</taxon>
        <taxon>Sphingobacteriaceae</taxon>
        <taxon>Pedobacter</taxon>
    </lineage>
</organism>
<name>A0A3S4RQB3_9SPHI</name>
<gene>
    <name evidence="2" type="ORF">DPV69_10710</name>
</gene>
<comment type="caution">
    <text evidence="2">The sequence shown here is derived from an EMBL/GenBank/DDBJ whole genome shotgun (WGS) entry which is preliminary data.</text>
</comment>
<proteinExistence type="predicted"/>
<protein>
    <submittedName>
        <fullName evidence="2">Uncharacterized protein</fullName>
    </submittedName>
</protein>
<accession>A0A3S4RQB3</accession>
<keyword evidence="3" id="KW-1185">Reference proteome</keyword>
<dbReference type="Proteomes" id="UP000284120">
    <property type="component" value="Unassembled WGS sequence"/>
</dbReference>
<evidence type="ECO:0000313" key="2">
    <source>
        <dbReference type="EMBL" id="RWU07454.1"/>
    </source>
</evidence>
<dbReference type="AlphaFoldDB" id="A0A3S4RQB3"/>
<evidence type="ECO:0000256" key="1">
    <source>
        <dbReference type="SAM" id="SignalP"/>
    </source>
</evidence>
<feature type="chain" id="PRO_5018580149" evidence="1">
    <location>
        <begin position="23"/>
        <end position="144"/>
    </location>
</feature>